<evidence type="ECO:0000313" key="1">
    <source>
        <dbReference type="EMBL" id="CAD9628878.1"/>
    </source>
</evidence>
<name>A0A7S2Q0S4_9DINO</name>
<organism evidence="1">
    <name type="scientific">Zooxanthella nutricula</name>
    <dbReference type="NCBI Taxonomy" id="1333877"/>
    <lineage>
        <taxon>Eukaryota</taxon>
        <taxon>Sar</taxon>
        <taxon>Alveolata</taxon>
        <taxon>Dinophyceae</taxon>
        <taxon>Peridiniales</taxon>
        <taxon>Peridiniales incertae sedis</taxon>
        <taxon>Zooxanthella</taxon>
    </lineage>
</organism>
<dbReference type="AlphaFoldDB" id="A0A7S2Q0S4"/>
<dbReference type="EMBL" id="HBGW01077215">
    <property type="protein sequence ID" value="CAD9628878.1"/>
    <property type="molecule type" value="Transcribed_RNA"/>
</dbReference>
<accession>A0A7S2Q0S4</accession>
<proteinExistence type="predicted"/>
<reference evidence="1" key="1">
    <citation type="submission" date="2021-01" db="EMBL/GenBank/DDBJ databases">
        <authorList>
            <person name="Corre E."/>
            <person name="Pelletier E."/>
            <person name="Niang G."/>
            <person name="Scheremetjew M."/>
            <person name="Finn R."/>
            <person name="Kale V."/>
            <person name="Holt S."/>
            <person name="Cochrane G."/>
            <person name="Meng A."/>
            <person name="Brown T."/>
            <person name="Cohen L."/>
        </authorList>
    </citation>
    <scope>NUCLEOTIDE SEQUENCE</scope>
    <source>
        <strain evidence="1">RCC3387</strain>
    </source>
</reference>
<sequence length="266" mass="28238">MEPAAALLATGAMAFYAARRVEKMSRRRAMESSTLYDTLFDGTVEDHTALAVVAVHLRSARLARHSAGARLRACVKYGRPGNSVKCVADEMTGTARESPKAVARAFVGRKPRVAEAVDADFSQTCLFLAERDCAPVVRLRLVEVGGRREFARAEVDIPPPGVRQQSIDLFGVGPNSAQILGHFDVSVETRIVTKGSLQRCLGALCAKKNESAIVFKLDTLSCGTIVEPGLEDVDVIQGEAVSPVDVCAGGAADAVVASGGRVEGIW</sequence>
<protein>
    <submittedName>
        <fullName evidence="1">Uncharacterized protein</fullName>
    </submittedName>
</protein>
<gene>
    <name evidence="1" type="ORF">BRAN1462_LOCUS49094</name>
</gene>